<accession>A0A3P7NLI6</accession>
<dbReference type="AlphaFoldDB" id="A0A3P7NLI6"/>
<protein>
    <recommendedName>
        <fullName evidence="1">Reverse transcriptase domain-containing protein</fullName>
    </recommendedName>
</protein>
<dbReference type="Proteomes" id="UP000281553">
    <property type="component" value="Unassembled WGS sequence"/>
</dbReference>
<dbReference type="PROSITE" id="PS50878">
    <property type="entry name" value="RT_POL"/>
    <property type="match status" value="1"/>
</dbReference>
<gene>
    <name evidence="2" type="ORF">DILT_LOCUS19191</name>
</gene>
<keyword evidence="3" id="KW-1185">Reference proteome</keyword>
<dbReference type="OrthoDB" id="6255742at2759"/>
<reference evidence="2 3" key="1">
    <citation type="submission" date="2018-11" db="EMBL/GenBank/DDBJ databases">
        <authorList>
            <consortium name="Pathogen Informatics"/>
        </authorList>
    </citation>
    <scope>NUCLEOTIDE SEQUENCE [LARGE SCALE GENOMIC DNA]</scope>
</reference>
<name>A0A3P7NLI6_DIBLA</name>
<organism evidence="2 3">
    <name type="scientific">Dibothriocephalus latus</name>
    <name type="common">Fish tapeworm</name>
    <name type="synonym">Diphyllobothrium latum</name>
    <dbReference type="NCBI Taxonomy" id="60516"/>
    <lineage>
        <taxon>Eukaryota</taxon>
        <taxon>Metazoa</taxon>
        <taxon>Spiralia</taxon>
        <taxon>Lophotrochozoa</taxon>
        <taxon>Platyhelminthes</taxon>
        <taxon>Cestoda</taxon>
        <taxon>Eucestoda</taxon>
        <taxon>Diphyllobothriidea</taxon>
        <taxon>Diphyllobothriidae</taxon>
        <taxon>Dibothriocephalus</taxon>
    </lineage>
</organism>
<dbReference type="EMBL" id="UYRU01109236">
    <property type="protein sequence ID" value="VDN43814.1"/>
    <property type="molecule type" value="Genomic_DNA"/>
</dbReference>
<evidence type="ECO:0000313" key="2">
    <source>
        <dbReference type="EMBL" id="VDN43814.1"/>
    </source>
</evidence>
<evidence type="ECO:0000259" key="1">
    <source>
        <dbReference type="PROSITE" id="PS50878"/>
    </source>
</evidence>
<proteinExistence type="predicted"/>
<evidence type="ECO:0000313" key="3">
    <source>
        <dbReference type="Proteomes" id="UP000281553"/>
    </source>
</evidence>
<dbReference type="InterPro" id="IPR000477">
    <property type="entry name" value="RT_dom"/>
</dbReference>
<sequence length="89" mass="9831">MSPILFNYAIDSVLGKAIQENDGFELASGRRLTDLDYADDIALLDSSFGDLQSMVSPMNEVAKSVSWSINTGKTKRRHLSRLVAVNLKK</sequence>
<feature type="domain" description="Reverse transcriptase" evidence="1">
    <location>
        <begin position="1"/>
        <end position="87"/>
    </location>
</feature>